<evidence type="ECO:0000313" key="2">
    <source>
        <dbReference type="Proteomes" id="UP001209701"/>
    </source>
</evidence>
<keyword evidence="2" id="KW-1185">Reference proteome</keyword>
<accession>A0ABT2YGA4</accession>
<name>A0ABT2YGA4_9BURK</name>
<protein>
    <submittedName>
        <fullName evidence="1">Uncharacterized protein</fullName>
    </submittedName>
</protein>
<reference evidence="1 2" key="1">
    <citation type="submission" date="2021-11" db="EMBL/GenBank/DDBJ databases">
        <authorList>
            <person name="Liang Q."/>
            <person name="Mou H."/>
            <person name="Liu Z."/>
        </authorList>
    </citation>
    <scope>NUCLEOTIDE SEQUENCE [LARGE SCALE GENOMIC DNA]</scope>
    <source>
        <strain evidence="1 2">CHU3</strain>
    </source>
</reference>
<dbReference type="RefSeq" id="WP_263571615.1">
    <property type="nucleotide sequence ID" value="NZ_JAJIRN010000005.1"/>
</dbReference>
<dbReference type="EMBL" id="JAJIRN010000005">
    <property type="protein sequence ID" value="MCV2369031.1"/>
    <property type="molecule type" value="Genomic_DNA"/>
</dbReference>
<evidence type="ECO:0000313" key="1">
    <source>
        <dbReference type="EMBL" id="MCV2369031.1"/>
    </source>
</evidence>
<dbReference type="Proteomes" id="UP001209701">
    <property type="component" value="Unassembled WGS sequence"/>
</dbReference>
<proteinExistence type="predicted"/>
<comment type="caution">
    <text evidence="1">The sequence shown here is derived from an EMBL/GenBank/DDBJ whole genome shotgun (WGS) entry which is preliminary data.</text>
</comment>
<sequence length="273" mass="29066">MERLLVLRLEAVGCSAEAMLNGVPLLRVGGKQLLASVPVHEFTLAGGNEIALTINPPTPGAQDGGSAAMSELAGEPCLSDGKVGASLRLLLPRVGGVAHPANARTLASLDWAPAADEVYRSPIRLQQRAELPIVFPRWRWLDAPVIAVNDGLKEELAAYLLKIALGLAKGNPEPLIQASRLRLEELAQAYQRNLVDDVSRLRAHLLQLHGAQALKPSLPVAAKMLLRPVAGGRLLECLAPDGLPLLRSPCAGGGQIMWPLRVSAIGGEFYVLR</sequence>
<gene>
    <name evidence="1" type="ORF">LNV07_13160</name>
</gene>
<organism evidence="1 2">
    <name type="scientific">Roseateles oligotrophus</name>
    <dbReference type="NCBI Taxonomy" id="1769250"/>
    <lineage>
        <taxon>Bacteria</taxon>
        <taxon>Pseudomonadati</taxon>
        <taxon>Pseudomonadota</taxon>
        <taxon>Betaproteobacteria</taxon>
        <taxon>Burkholderiales</taxon>
        <taxon>Sphaerotilaceae</taxon>
        <taxon>Roseateles</taxon>
    </lineage>
</organism>